<sequence length="531" mass="59170">MGMLQSIYRSAFDGNYSPLGSSELSASQKRFKRSQYLKRTWLRVVGLVAGLLFLFFLLRNYVSEGNSEIVESNLTQAEIDPRLSSIHCENPTAGKPLIQYVLMIDAGSTGSRIHVYKFNNCRSRPELEDEIFEQIKPGLSSFDSDSEGAAKSLDGLMDIALANIPDQLRSCTPVSVKATAGLRLLGEEKSQKILNAVKNRLAKNYPFQLAKEENPVAVMEGVDEGVYAWVTVNYLLNSLGTNGSLTAGTFDLGGGSAQIVFEPSFKSRVIDAPSSSQHDDHIKFTMVDSPLNRFKYDFKYNKLNYKLYQNSYLGYGLMSARDKMFKEISKLATSSQDPSVAHPCFPGDYEKIFSHKDSSSTVKISGVSPNKTSNASDPSLSNFKQCLPIAKSVLNISENCDHKPCSFNGVYQPDLDDTFKANPFYIFSYFYDRTDPFGLGDQFKLKDIESLAEKVCQHDHSVFSVESHKTELKAEKHTCLDLSYIYSLLKYGVGFSDERVFKTARKISDIETGWCLGAALAVLDQHSYCKA</sequence>
<dbReference type="EMBL" id="LSSL01005131">
    <property type="protein sequence ID" value="OLY79013.1"/>
    <property type="molecule type" value="Genomic_DNA"/>
</dbReference>
<dbReference type="GO" id="GO:0017111">
    <property type="term" value="F:ribonucleoside triphosphate phosphatase activity"/>
    <property type="evidence" value="ECO:0007669"/>
    <property type="project" value="TreeGrafter"/>
</dbReference>
<keyword evidence="6" id="KW-0547">Nucleotide-binding</keyword>
<dbReference type="PANTHER" id="PTHR11782">
    <property type="entry name" value="ADENOSINE/GUANOSINE DIPHOSPHATASE"/>
    <property type="match status" value="1"/>
</dbReference>
<feature type="transmembrane region" description="Helical" evidence="8">
    <location>
        <begin position="40"/>
        <end position="58"/>
    </location>
</feature>
<reference evidence="9 10" key="1">
    <citation type="journal article" date="2016" name="Mol. Biol. Evol.">
        <title>Genome-Wide Survey of Gut Fungi (Harpellales) Reveals the First Horizontally Transferred Ubiquitin Gene from a Mosquito Host.</title>
        <authorList>
            <person name="Wang Y."/>
            <person name="White M.M."/>
            <person name="Kvist S."/>
            <person name="Moncalvo J.M."/>
        </authorList>
    </citation>
    <scope>NUCLEOTIDE SEQUENCE [LARGE SCALE GENOMIC DNA]</scope>
    <source>
        <strain evidence="9 10">ALG-7-W6</strain>
    </source>
</reference>
<accession>A0A1R0GQ32</accession>
<keyword evidence="8" id="KW-0812">Transmembrane</keyword>
<dbReference type="Pfam" id="PF01150">
    <property type="entry name" value="GDA1_CD39"/>
    <property type="match status" value="1"/>
</dbReference>
<feature type="active site" description="Proton acceptor" evidence="5">
    <location>
        <position position="224"/>
    </location>
</feature>
<evidence type="ECO:0000256" key="2">
    <source>
        <dbReference type="ARBA" id="ARBA00022801"/>
    </source>
</evidence>
<organism evidence="9 10">
    <name type="scientific">Smittium mucronatum</name>
    <dbReference type="NCBI Taxonomy" id="133383"/>
    <lineage>
        <taxon>Eukaryota</taxon>
        <taxon>Fungi</taxon>
        <taxon>Fungi incertae sedis</taxon>
        <taxon>Zoopagomycota</taxon>
        <taxon>Kickxellomycotina</taxon>
        <taxon>Harpellomycetes</taxon>
        <taxon>Harpellales</taxon>
        <taxon>Legeriomycetaceae</taxon>
        <taxon>Smittium</taxon>
    </lineage>
</organism>
<dbReference type="GO" id="GO:0005794">
    <property type="term" value="C:Golgi apparatus"/>
    <property type="evidence" value="ECO:0007669"/>
    <property type="project" value="TreeGrafter"/>
</dbReference>
<keyword evidence="2 7" id="KW-0378">Hydrolase</keyword>
<keyword evidence="8" id="KW-1133">Transmembrane helix</keyword>
<keyword evidence="10" id="KW-1185">Reference proteome</keyword>
<dbReference type="Proteomes" id="UP000187455">
    <property type="component" value="Unassembled WGS sequence"/>
</dbReference>
<evidence type="ECO:0000256" key="8">
    <source>
        <dbReference type="SAM" id="Phobius"/>
    </source>
</evidence>
<dbReference type="InterPro" id="IPR000407">
    <property type="entry name" value="GDA1_CD39_NTPase"/>
</dbReference>
<evidence type="ECO:0000313" key="9">
    <source>
        <dbReference type="EMBL" id="OLY79013.1"/>
    </source>
</evidence>
<name>A0A1R0GQ32_9FUNG</name>
<evidence type="ECO:0000313" key="10">
    <source>
        <dbReference type="Proteomes" id="UP000187455"/>
    </source>
</evidence>
<keyword evidence="6" id="KW-0067">ATP-binding</keyword>
<evidence type="ECO:0000256" key="1">
    <source>
        <dbReference type="ARBA" id="ARBA00009283"/>
    </source>
</evidence>
<dbReference type="GO" id="GO:0009134">
    <property type="term" value="P:nucleoside diphosphate catabolic process"/>
    <property type="evidence" value="ECO:0007669"/>
    <property type="project" value="TreeGrafter"/>
</dbReference>
<evidence type="ECO:0000256" key="4">
    <source>
        <dbReference type="ARBA" id="ARBA00038903"/>
    </source>
</evidence>
<dbReference type="GO" id="GO:0045134">
    <property type="term" value="F:UDP phosphatase activity"/>
    <property type="evidence" value="ECO:0007669"/>
    <property type="project" value="TreeGrafter"/>
</dbReference>
<dbReference type="AlphaFoldDB" id="A0A1R0GQ32"/>
<gene>
    <name evidence="9" type="ORF">AYI68_g6928</name>
</gene>
<dbReference type="STRING" id="133383.A0A1R0GQ32"/>
<protein>
    <recommendedName>
        <fullName evidence="4">guanosine-diphosphatase</fullName>
        <ecNumber evidence="4">3.6.1.42</ecNumber>
    </recommendedName>
</protein>
<evidence type="ECO:0000256" key="7">
    <source>
        <dbReference type="RuleBase" id="RU003833"/>
    </source>
</evidence>
<dbReference type="PROSITE" id="PS01238">
    <property type="entry name" value="GDA1_CD39_NTPASE"/>
    <property type="match status" value="1"/>
</dbReference>
<comment type="caution">
    <text evidence="9">The sequence shown here is derived from an EMBL/GenBank/DDBJ whole genome shotgun (WGS) entry which is preliminary data.</text>
</comment>
<dbReference type="GO" id="GO:0016020">
    <property type="term" value="C:membrane"/>
    <property type="evidence" value="ECO:0007669"/>
    <property type="project" value="TreeGrafter"/>
</dbReference>
<dbReference type="GO" id="GO:0006487">
    <property type="term" value="P:protein N-linked glycosylation"/>
    <property type="evidence" value="ECO:0007669"/>
    <property type="project" value="TreeGrafter"/>
</dbReference>
<dbReference type="GO" id="GO:0005524">
    <property type="term" value="F:ATP binding"/>
    <property type="evidence" value="ECO:0007669"/>
    <property type="project" value="UniProtKB-KW"/>
</dbReference>
<evidence type="ECO:0000256" key="6">
    <source>
        <dbReference type="PIRSR" id="PIRSR600407-2"/>
    </source>
</evidence>
<keyword evidence="8" id="KW-0472">Membrane</keyword>
<dbReference type="EC" id="3.6.1.42" evidence="4"/>
<dbReference type="Gene3D" id="3.30.420.150">
    <property type="entry name" value="Exopolyphosphatase. Domain 2"/>
    <property type="match status" value="1"/>
</dbReference>
<comment type="function">
    <text evidence="3">After transfer of sugars to endogenous macromolecular acceptors, the enzyme converts nucleoside diphosphates to nucleoside monophosphates which in turn exit the Golgi lumen in a coupled antiporter reaction, allowing entry of additional nucleotide sugar from the cytosol.</text>
</comment>
<proteinExistence type="inferred from homology"/>
<dbReference type="GO" id="GO:0004382">
    <property type="term" value="F:GDP phosphatase activity"/>
    <property type="evidence" value="ECO:0007669"/>
    <property type="project" value="UniProtKB-EC"/>
</dbReference>
<comment type="similarity">
    <text evidence="1 7">Belongs to the GDA1/CD39 NTPase family.</text>
</comment>
<feature type="binding site" evidence="6">
    <location>
        <begin position="254"/>
        <end position="258"/>
    </location>
    <ligand>
        <name>ATP</name>
        <dbReference type="ChEBI" id="CHEBI:30616"/>
    </ligand>
</feature>
<dbReference type="OrthoDB" id="6372431at2759"/>
<evidence type="ECO:0000256" key="5">
    <source>
        <dbReference type="PIRSR" id="PIRSR600407-1"/>
    </source>
</evidence>
<evidence type="ECO:0000256" key="3">
    <source>
        <dbReference type="ARBA" id="ARBA00037742"/>
    </source>
</evidence>
<dbReference type="Gene3D" id="3.30.420.40">
    <property type="match status" value="1"/>
</dbReference>
<dbReference type="PANTHER" id="PTHR11782:SF83">
    <property type="entry name" value="GUANOSINE-DIPHOSPHATASE"/>
    <property type="match status" value="1"/>
</dbReference>